<keyword evidence="2" id="KW-0812">Transmembrane</keyword>
<evidence type="ECO:0000313" key="4">
    <source>
        <dbReference type="Proteomes" id="UP000236311"/>
    </source>
</evidence>
<dbReference type="Proteomes" id="UP000236311">
    <property type="component" value="Unassembled WGS sequence"/>
</dbReference>
<organism evidence="3 4">
    <name type="scientific">Acetatifactor muris</name>
    <dbReference type="NCBI Taxonomy" id="879566"/>
    <lineage>
        <taxon>Bacteria</taxon>
        <taxon>Bacillati</taxon>
        <taxon>Bacillota</taxon>
        <taxon>Clostridia</taxon>
        <taxon>Lachnospirales</taxon>
        <taxon>Lachnospiraceae</taxon>
        <taxon>Acetatifactor</taxon>
    </lineage>
</organism>
<keyword evidence="2" id="KW-0472">Membrane</keyword>
<reference evidence="3 4" key="1">
    <citation type="submission" date="2018-01" db="EMBL/GenBank/DDBJ databases">
        <authorList>
            <person name="Gaut B.S."/>
            <person name="Morton B.R."/>
            <person name="Clegg M.T."/>
            <person name="Duvall M.R."/>
        </authorList>
    </citation>
    <scope>NUCLEOTIDE SEQUENCE [LARGE SCALE GENOMIC DNA]</scope>
    <source>
        <strain evidence="3">GP69</strain>
    </source>
</reference>
<evidence type="ECO:0008006" key="5">
    <source>
        <dbReference type="Google" id="ProtNLM"/>
    </source>
</evidence>
<dbReference type="AlphaFoldDB" id="A0A2K4ZCN7"/>
<protein>
    <recommendedName>
        <fullName evidence="5">DUF4367 domain-containing protein</fullName>
    </recommendedName>
</protein>
<evidence type="ECO:0000313" key="3">
    <source>
        <dbReference type="EMBL" id="SOY28227.1"/>
    </source>
</evidence>
<keyword evidence="4" id="KW-1185">Reference proteome</keyword>
<evidence type="ECO:0000256" key="1">
    <source>
        <dbReference type="SAM" id="MobiDB-lite"/>
    </source>
</evidence>
<dbReference type="RefSeq" id="WP_103238334.1">
    <property type="nucleotide sequence ID" value="NZ_JANJZD010000004.1"/>
</dbReference>
<dbReference type="OrthoDB" id="1860851at2"/>
<feature type="region of interest" description="Disordered" evidence="1">
    <location>
        <begin position="161"/>
        <end position="210"/>
    </location>
</feature>
<feature type="transmembrane region" description="Helical" evidence="2">
    <location>
        <begin position="86"/>
        <end position="106"/>
    </location>
</feature>
<sequence length="397" mass="42632">MSRIYNGGKNIDGAMRLMEVLSGVDEELLERCRRDVRTEKGSGRRKHDRTVSYDVSGVVSHSVGANDRNEIAAFGRKRRKFPGRYGGTWAAVLCLAVVGAVSWGGYKLTGVVNDSAAGGQGYNSGAASEAIELAPEEGAGQQTGDMVQDMCASMVEDGEGIEVTGGQESDGAGAPNPDKEEAGHYGVSGDSGDGDKAAGEEAVPEKERVQNEACQENLSAENTTDSTACKIPEHTKLTEEAARSMEGLGEFIPGKLPQGYAFESACCYSGSPEISLGITWTRGMDSIMLYLSAPETVPASVDINKPETYDERLYEIPHAETVPQEYRESMNDPVFAWEDMSLEVVRSRVVAREDAGDTDTPRGNFSVLYSNGVVLRFSGRGTAEEIWELLCSCVDSD</sequence>
<keyword evidence="2" id="KW-1133">Transmembrane helix</keyword>
<gene>
    <name evidence="3" type="ORF">AMURIS_00934</name>
</gene>
<proteinExistence type="predicted"/>
<feature type="compositionally biased region" description="Basic and acidic residues" evidence="1">
    <location>
        <begin position="193"/>
        <end position="210"/>
    </location>
</feature>
<evidence type="ECO:0000256" key="2">
    <source>
        <dbReference type="SAM" id="Phobius"/>
    </source>
</evidence>
<dbReference type="EMBL" id="OFSM01000004">
    <property type="protein sequence ID" value="SOY28227.1"/>
    <property type="molecule type" value="Genomic_DNA"/>
</dbReference>
<name>A0A2K4ZCN7_9FIRM</name>
<accession>A0A2K4ZCN7</accession>